<reference evidence="7" key="1">
    <citation type="submission" date="2011-08" db="EMBL/GenBank/DDBJ databases">
        <title>The draft genome of Latimeria chalumnae.</title>
        <authorList>
            <person name="Di Palma F."/>
            <person name="Alfoldi J."/>
            <person name="Johnson J."/>
            <person name="Berlin A."/>
            <person name="Gnerre S."/>
            <person name="Jaffe D."/>
            <person name="MacCallum I."/>
            <person name="Young S."/>
            <person name="Walker B.J."/>
            <person name="Lander E."/>
            <person name="Lindblad-Toh K."/>
        </authorList>
    </citation>
    <scope>NUCLEOTIDE SEQUENCE [LARGE SCALE GENOMIC DNA]</scope>
    <source>
        <strain evidence="7">Wild caught</strain>
    </source>
</reference>
<evidence type="ECO:0000256" key="4">
    <source>
        <dbReference type="ARBA" id="ARBA00023242"/>
    </source>
</evidence>
<dbReference type="Ensembl" id="ENSLACT00000012611.1">
    <property type="protein sequence ID" value="ENSLACP00000012518.1"/>
    <property type="gene ID" value="ENSLACG00000011030.1"/>
</dbReference>
<dbReference type="GeneTree" id="ENSGT00940000161538"/>
<accession>H3AS97</accession>
<protein>
    <submittedName>
        <fullName evidence="6">Ripply transcriptional repressor 2</fullName>
    </submittedName>
</protein>
<evidence type="ECO:0000256" key="1">
    <source>
        <dbReference type="ARBA" id="ARBA00004123"/>
    </source>
</evidence>
<dbReference type="GO" id="GO:0005634">
    <property type="term" value="C:nucleus"/>
    <property type="evidence" value="ECO:0007669"/>
    <property type="project" value="UniProtKB-SubCell"/>
</dbReference>
<dbReference type="Pfam" id="PF14998">
    <property type="entry name" value="Ripply"/>
    <property type="match status" value="1"/>
</dbReference>
<dbReference type="Proteomes" id="UP000008672">
    <property type="component" value="Unassembled WGS sequence"/>
</dbReference>
<dbReference type="HOGENOM" id="CLU_117697_1_0_1"/>
<dbReference type="GO" id="GO:0000122">
    <property type="term" value="P:negative regulation of transcription by RNA polymerase II"/>
    <property type="evidence" value="ECO:0007669"/>
    <property type="project" value="TreeGrafter"/>
</dbReference>
<dbReference type="AlphaFoldDB" id="H3AS97"/>
<feature type="region of interest" description="Disordered" evidence="5">
    <location>
        <begin position="110"/>
        <end position="131"/>
    </location>
</feature>
<dbReference type="InterPro" id="IPR028127">
    <property type="entry name" value="Ripply_fam"/>
</dbReference>
<feature type="compositionally biased region" description="Acidic residues" evidence="5">
    <location>
        <begin position="112"/>
        <end position="122"/>
    </location>
</feature>
<dbReference type="PANTHER" id="PTHR16770:SF3">
    <property type="entry name" value="PROTEIN RIPPLY2"/>
    <property type="match status" value="1"/>
</dbReference>
<organism evidence="6 7">
    <name type="scientific">Latimeria chalumnae</name>
    <name type="common">Coelacanth</name>
    <dbReference type="NCBI Taxonomy" id="7897"/>
    <lineage>
        <taxon>Eukaryota</taxon>
        <taxon>Metazoa</taxon>
        <taxon>Chordata</taxon>
        <taxon>Craniata</taxon>
        <taxon>Vertebrata</taxon>
        <taxon>Euteleostomi</taxon>
        <taxon>Coelacanthiformes</taxon>
        <taxon>Coelacanthidae</taxon>
        <taxon>Latimeria</taxon>
    </lineage>
</organism>
<keyword evidence="7" id="KW-1185">Reference proteome</keyword>
<comment type="subcellular location">
    <subcellularLocation>
        <location evidence="1">Nucleus</location>
    </subcellularLocation>
</comment>
<dbReference type="GO" id="GO:0009880">
    <property type="term" value="P:embryonic pattern specification"/>
    <property type="evidence" value="ECO:0007669"/>
    <property type="project" value="TreeGrafter"/>
</dbReference>
<comment type="similarity">
    <text evidence="2">Belongs to the ripply family.</text>
</comment>
<dbReference type="InParanoid" id="H3AS97"/>
<evidence type="ECO:0000313" key="7">
    <source>
        <dbReference type="Proteomes" id="UP000008672"/>
    </source>
</evidence>
<dbReference type="PANTHER" id="PTHR16770">
    <property type="entry name" value="PROTEIN RIPPLY-LIKE"/>
    <property type="match status" value="1"/>
</dbReference>
<feature type="region of interest" description="Disordered" evidence="5">
    <location>
        <begin position="1"/>
        <end position="27"/>
    </location>
</feature>
<keyword evidence="3" id="KW-0217">Developmental protein</keyword>
<keyword evidence="4" id="KW-0539">Nucleus</keyword>
<evidence type="ECO:0000256" key="2">
    <source>
        <dbReference type="ARBA" id="ARBA00006944"/>
    </source>
</evidence>
<reference evidence="6" key="3">
    <citation type="submission" date="2025-09" db="UniProtKB">
        <authorList>
            <consortium name="Ensembl"/>
        </authorList>
    </citation>
    <scope>IDENTIFICATION</scope>
</reference>
<proteinExistence type="inferred from homology"/>
<name>H3AS97_LATCH</name>
<evidence type="ECO:0000256" key="3">
    <source>
        <dbReference type="ARBA" id="ARBA00022473"/>
    </source>
</evidence>
<reference evidence="6" key="2">
    <citation type="submission" date="2025-08" db="UniProtKB">
        <authorList>
            <consortium name="Ensembl"/>
        </authorList>
    </citation>
    <scope>IDENTIFICATION</scope>
</reference>
<dbReference type="eggNOG" id="ENOG502S6U6">
    <property type="taxonomic scope" value="Eukaryota"/>
</dbReference>
<dbReference type="EMBL" id="AFYH01061691">
    <property type="status" value="NOT_ANNOTATED_CDS"/>
    <property type="molecule type" value="Genomic_DNA"/>
</dbReference>
<evidence type="ECO:0000313" key="6">
    <source>
        <dbReference type="Ensembl" id="ENSLACP00000012518.1"/>
    </source>
</evidence>
<gene>
    <name evidence="6" type="primary">RIPPLY2</name>
</gene>
<evidence type="ECO:0000256" key="5">
    <source>
        <dbReference type="SAM" id="MobiDB-lite"/>
    </source>
</evidence>
<dbReference type="FunCoup" id="H3AS97">
    <property type="interactions" value="357"/>
</dbReference>
<dbReference type="OMA" id="QPRNARW"/>
<feature type="compositionally biased region" description="Polar residues" evidence="5">
    <location>
        <begin position="1"/>
        <end position="19"/>
    </location>
</feature>
<sequence length="131" mass="15337">MDPNRSCSSNGNLPLQEQPRNARWKSESPVAVGLWRPWQITAKDIERHQQRPYHLGKNTCFGTSVVEQEKLKPYRHPVKLLWPKSKRYDYLYQKAEVLLRDFPVQATISFYDDPDTEDESDSDREAENGTD</sequence>
<dbReference type="STRING" id="7897.ENSLACP00000012518"/>